<evidence type="ECO:0000256" key="11">
    <source>
        <dbReference type="SAM" id="MobiDB-lite"/>
    </source>
</evidence>
<keyword evidence="14" id="KW-1185">Reference proteome</keyword>
<evidence type="ECO:0000256" key="2">
    <source>
        <dbReference type="ARBA" id="ARBA00022723"/>
    </source>
</evidence>
<evidence type="ECO:0000256" key="4">
    <source>
        <dbReference type="ARBA" id="ARBA00022833"/>
    </source>
</evidence>
<keyword evidence="5" id="KW-0805">Transcription regulation</keyword>
<dbReference type="InterPro" id="IPR044817">
    <property type="entry name" value="SBP-like"/>
</dbReference>
<dbReference type="FunFam" id="4.10.1100.10:FF:000001">
    <property type="entry name" value="Squamosa promoter-binding-like protein 14"/>
    <property type="match status" value="1"/>
</dbReference>
<evidence type="ECO:0000256" key="8">
    <source>
        <dbReference type="ARBA" id="ARBA00023242"/>
    </source>
</evidence>
<dbReference type="InterPro" id="IPR004333">
    <property type="entry name" value="SBP_dom"/>
</dbReference>
<feature type="region of interest" description="Disordered" evidence="11">
    <location>
        <begin position="88"/>
        <end position="110"/>
    </location>
</feature>
<name>A0A9Q1N3P8_9SOLA</name>
<sequence>MESSSSTGSSKRAKAPGNVTHVARCLVDGCNADLSQCREYHRRHKVCEFHSKTSRVSIGGREQRFCQQCSRFHSLVEFDAGKRSCRKRLDGHNKRRRKPHPDSMAKNSGLLFGQQGTKPLSFSNQQIFPSAVVSSAWAGVVKTDSDMVLYNNQSHINCMDSQKSFPDSSAQSYKGGSQFQFMQGSDHSFPEASSICQPLLDSAAGIPSSRQKIFSSGLNDIVDSDRALSLLSSAPAVTREIGLSHTVQQPASIPQGPQAQHVVHGLHYGGLSQYPFAQDFNRKPHDSATDSHVSNSSSLQFHEMLQNAQDGSSTSDASQQTLAFMWD</sequence>
<keyword evidence="8" id="KW-0539">Nucleus</keyword>
<evidence type="ECO:0000313" key="14">
    <source>
        <dbReference type="Proteomes" id="UP001152561"/>
    </source>
</evidence>
<evidence type="ECO:0000256" key="7">
    <source>
        <dbReference type="ARBA" id="ARBA00023163"/>
    </source>
</evidence>
<feature type="domain" description="SBP-type" evidence="12">
    <location>
        <begin position="22"/>
        <end position="99"/>
    </location>
</feature>
<keyword evidence="3 10" id="KW-0863">Zinc-finger</keyword>
<dbReference type="EMBL" id="JAJAGQ010000002">
    <property type="protein sequence ID" value="KAJ8571156.1"/>
    <property type="molecule type" value="Genomic_DNA"/>
</dbReference>
<keyword evidence="6" id="KW-0238">DNA-binding</keyword>
<keyword evidence="4" id="KW-0862">Zinc</keyword>
<dbReference type="PROSITE" id="PS51141">
    <property type="entry name" value="ZF_SBP"/>
    <property type="match status" value="1"/>
</dbReference>
<proteinExistence type="predicted"/>
<comment type="subcellular location">
    <subcellularLocation>
        <location evidence="1">Nucleus</location>
    </subcellularLocation>
</comment>
<evidence type="ECO:0000259" key="12">
    <source>
        <dbReference type="PROSITE" id="PS51141"/>
    </source>
</evidence>
<evidence type="ECO:0000256" key="10">
    <source>
        <dbReference type="PROSITE-ProRule" id="PRU00470"/>
    </source>
</evidence>
<dbReference type="AlphaFoldDB" id="A0A9Q1N3P8"/>
<evidence type="ECO:0000256" key="3">
    <source>
        <dbReference type="ARBA" id="ARBA00022771"/>
    </source>
</evidence>
<dbReference type="GO" id="GO:0005634">
    <property type="term" value="C:nucleus"/>
    <property type="evidence" value="ECO:0007669"/>
    <property type="project" value="UniProtKB-SubCell"/>
</dbReference>
<evidence type="ECO:0000256" key="6">
    <source>
        <dbReference type="ARBA" id="ARBA00023125"/>
    </source>
</evidence>
<dbReference type="GO" id="GO:0003677">
    <property type="term" value="F:DNA binding"/>
    <property type="evidence" value="ECO:0007669"/>
    <property type="project" value="UniProtKB-KW"/>
</dbReference>
<protein>
    <recommendedName>
        <fullName evidence="12">SBP-type domain-containing protein</fullName>
    </recommendedName>
</protein>
<dbReference type="Proteomes" id="UP001152561">
    <property type="component" value="Unassembled WGS sequence"/>
</dbReference>
<evidence type="ECO:0000256" key="9">
    <source>
        <dbReference type="ARBA" id="ARBA00056472"/>
    </source>
</evidence>
<reference evidence="14" key="1">
    <citation type="journal article" date="2023" name="Proc. Natl. Acad. Sci. U.S.A.">
        <title>Genomic and structural basis for evolution of tropane alkaloid biosynthesis.</title>
        <authorList>
            <person name="Wanga Y.-J."/>
            <person name="Taina T."/>
            <person name="Yua J.-Y."/>
            <person name="Lia J."/>
            <person name="Xua B."/>
            <person name="Chenc J."/>
            <person name="D'Auriad J.C."/>
            <person name="Huanga J.-P."/>
            <person name="Huanga S.-X."/>
        </authorList>
    </citation>
    <scope>NUCLEOTIDE SEQUENCE [LARGE SCALE GENOMIC DNA]</scope>
    <source>
        <strain evidence="14">cv. KIB-2019</strain>
    </source>
</reference>
<dbReference type="GO" id="GO:0008270">
    <property type="term" value="F:zinc ion binding"/>
    <property type="evidence" value="ECO:0007669"/>
    <property type="project" value="UniProtKB-KW"/>
</dbReference>
<gene>
    <name evidence="13" type="ORF">K7X08_038128</name>
</gene>
<dbReference type="OrthoDB" id="514967at2759"/>
<evidence type="ECO:0000256" key="1">
    <source>
        <dbReference type="ARBA" id="ARBA00004123"/>
    </source>
</evidence>
<evidence type="ECO:0000256" key="5">
    <source>
        <dbReference type="ARBA" id="ARBA00023015"/>
    </source>
</evidence>
<dbReference type="InterPro" id="IPR036893">
    <property type="entry name" value="SBP_sf"/>
</dbReference>
<dbReference type="SUPFAM" id="SSF103612">
    <property type="entry name" value="SBT domain"/>
    <property type="match status" value="1"/>
</dbReference>
<dbReference type="PANTHER" id="PTHR31251">
    <property type="entry name" value="SQUAMOSA PROMOTER-BINDING-LIKE PROTEIN 4"/>
    <property type="match status" value="1"/>
</dbReference>
<comment type="function">
    <text evidence="9">Probable transcriptional factor. Binds to the promoter of the SQUAMOSA gene.</text>
</comment>
<keyword evidence="7" id="KW-0804">Transcription</keyword>
<comment type="caution">
    <text evidence="13">The sequence shown here is derived from an EMBL/GenBank/DDBJ whole genome shotgun (WGS) entry which is preliminary data.</text>
</comment>
<evidence type="ECO:0000313" key="13">
    <source>
        <dbReference type="EMBL" id="KAJ8571156.1"/>
    </source>
</evidence>
<organism evidence="13 14">
    <name type="scientific">Anisodus acutangulus</name>
    <dbReference type="NCBI Taxonomy" id="402998"/>
    <lineage>
        <taxon>Eukaryota</taxon>
        <taxon>Viridiplantae</taxon>
        <taxon>Streptophyta</taxon>
        <taxon>Embryophyta</taxon>
        <taxon>Tracheophyta</taxon>
        <taxon>Spermatophyta</taxon>
        <taxon>Magnoliopsida</taxon>
        <taxon>eudicotyledons</taxon>
        <taxon>Gunneridae</taxon>
        <taxon>Pentapetalae</taxon>
        <taxon>asterids</taxon>
        <taxon>lamiids</taxon>
        <taxon>Solanales</taxon>
        <taxon>Solanaceae</taxon>
        <taxon>Solanoideae</taxon>
        <taxon>Hyoscyameae</taxon>
        <taxon>Anisodus</taxon>
    </lineage>
</organism>
<accession>A0A9Q1N3P8</accession>
<keyword evidence="2" id="KW-0479">Metal-binding</keyword>
<dbReference type="Pfam" id="PF03110">
    <property type="entry name" value="SBP"/>
    <property type="match status" value="1"/>
</dbReference>
<dbReference type="Gene3D" id="4.10.1100.10">
    <property type="entry name" value="Transcription factor, SBP-box domain"/>
    <property type="match status" value="1"/>
</dbReference>
<dbReference type="PANTHER" id="PTHR31251:SF208">
    <property type="entry name" value="SQUAMOSA PROMOTER-BINDING-LIKE PROTEIN 18"/>
    <property type="match status" value="1"/>
</dbReference>